<proteinExistence type="predicted"/>
<dbReference type="Pfam" id="PF13086">
    <property type="entry name" value="AAA_11"/>
    <property type="match status" value="1"/>
</dbReference>
<feature type="compositionally biased region" description="Basic and acidic residues" evidence="5">
    <location>
        <begin position="363"/>
        <end position="400"/>
    </location>
</feature>
<dbReference type="GO" id="GO:0005694">
    <property type="term" value="C:chromosome"/>
    <property type="evidence" value="ECO:0007669"/>
    <property type="project" value="UniProtKB-ARBA"/>
</dbReference>
<dbReference type="Gene3D" id="3.40.50.300">
    <property type="entry name" value="P-loop containing nucleotide triphosphate hydrolases"/>
    <property type="match status" value="3"/>
</dbReference>
<evidence type="ECO:0000259" key="7">
    <source>
        <dbReference type="Pfam" id="PF13087"/>
    </source>
</evidence>
<feature type="domain" description="DNA2/NAM7 helicase-like C-terminal" evidence="7">
    <location>
        <begin position="616"/>
        <end position="843"/>
    </location>
</feature>
<evidence type="ECO:0000256" key="4">
    <source>
        <dbReference type="ARBA" id="ARBA00022840"/>
    </source>
</evidence>
<feature type="domain" description="DNA2/NAM7 helicase helicase" evidence="6">
    <location>
        <begin position="205"/>
        <end position="607"/>
    </location>
</feature>
<dbReference type="GO" id="GO:0016787">
    <property type="term" value="F:hydrolase activity"/>
    <property type="evidence" value="ECO:0007669"/>
    <property type="project" value="UniProtKB-KW"/>
</dbReference>
<dbReference type="InterPro" id="IPR047187">
    <property type="entry name" value="SF1_C_Upf1"/>
</dbReference>
<dbReference type="AlphaFoldDB" id="A0A067KTV6"/>
<dbReference type="GO" id="GO:0004386">
    <property type="term" value="F:helicase activity"/>
    <property type="evidence" value="ECO:0007669"/>
    <property type="project" value="UniProtKB-KW"/>
</dbReference>
<dbReference type="Pfam" id="PF20073">
    <property type="entry name" value="DUF6469"/>
    <property type="match status" value="1"/>
</dbReference>
<evidence type="ECO:0000313" key="9">
    <source>
        <dbReference type="EMBL" id="KDP35695.1"/>
    </source>
</evidence>
<evidence type="ECO:0000256" key="1">
    <source>
        <dbReference type="ARBA" id="ARBA00022741"/>
    </source>
</evidence>
<dbReference type="OrthoDB" id="6513042at2759"/>
<keyword evidence="2" id="KW-0378">Hydrolase</keyword>
<dbReference type="InterPro" id="IPR041677">
    <property type="entry name" value="DNA2/NAM7_AAA_11"/>
</dbReference>
<keyword evidence="10" id="KW-1185">Reference proteome</keyword>
<dbReference type="FunFam" id="3.40.50.300:FF:000326">
    <property type="entry name" value="P-loop containing nucleoside triphosphate hydrolase"/>
    <property type="match status" value="1"/>
</dbReference>
<dbReference type="PANTHER" id="PTHR10887">
    <property type="entry name" value="DNA2/NAM7 HELICASE FAMILY"/>
    <property type="match status" value="1"/>
</dbReference>
<evidence type="ECO:0000259" key="6">
    <source>
        <dbReference type="Pfam" id="PF13086"/>
    </source>
</evidence>
<dbReference type="CDD" id="cd18808">
    <property type="entry name" value="SF1_C_Upf1"/>
    <property type="match status" value="1"/>
</dbReference>
<dbReference type="Proteomes" id="UP000027138">
    <property type="component" value="Unassembled WGS sequence"/>
</dbReference>
<dbReference type="Pfam" id="PF13087">
    <property type="entry name" value="AAA_12"/>
    <property type="match status" value="1"/>
</dbReference>
<evidence type="ECO:0000313" key="10">
    <source>
        <dbReference type="Proteomes" id="UP000027138"/>
    </source>
</evidence>
<evidence type="ECO:0000256" key="2">
    <source>
        <dbReference type="ARBA" id="ARBA00022801"/>
    </source>
</evidence>
<dbReference type="InterPro" id="IPR045529">
    <property type="entry name" value="DUF6469"/>
</dbReference>
<sequence length="953" mass="107193">MSTTHYLKTFITPLLEETRAELSSGMQGLSRAPASEISSIKTSKGFTLPKDLFYEISLKRERTKNNGVLYEPVVGDLIALADVRPKCADDLSRFKQSYLIAYIHGVKGDFSDGLSVILSKPVVFEQDIQKDKKETFFAVFLINLTTNIRIWRALNSELEGKNMNIIQEVLQNNSSDGEKCSTCSSRDKKGAFLSCIKDISCSSDLNDSEKAAVLSCISTRDCSHRNSVKLIWGPPGTGKTKTVGFLIHALFTMKCRTLTCAPTNIAVLEVAMRVLNSVVKLLEYDTYGIGDIVLFGNQERMNIDNQSELYNVYLDNRANILYSCLAPVSGWNHSLASMINFLEDPEEQYHLYLQEIPTEKDKVDKTGKNCEQKNKKSKVKQKESLHIGKDKQKLKDKEVENGDGCSKSKKIEEKVGKHSHLTLEEFVEKRFKSIGEQLKFCITNLYTHVPTSFIPLNLLKNMMSSLDLLKSLENLLVRINIPNQGLKQLLKKNEDVGSRVRNHMKLRNKIKECLTTLKSLPQTFPVPNFSNIYEIKEFCLGNACLLFCTASSSIKLHKKRMAPIHFLVIDEAAQLKECESNIPLQLSGLRHAVLVGDERQLPAMVNSTISEKAGFGRSLFERLVKIGYKRYLLNIQYRMHPSISLFPNREFYGKQILDAPNVKEISHEKHFLGGNMYASYSFINVAHGKEEFDEFHSLKNMVEIAVIAEVLANLYEDAIRKSSLGVMVSYFEAFMIKYSNLNFKQNLSSPCGIKRCPCFCTPYKAQVHAIQEKIGKKYSSNSDGEFSVNVRSIDGFQGGEEDVIMFSTVRSNNKGSVGFLSNCQRANVALTRARYCLWIFGNEATLSKSSSIWRKVVSDAKLRGCFYNADDDKRLAEAIIAALIALDQIDAKNLLTSTSGGDAIKLSESFSSLSIRNESTSSGTIQKKQVKLKYQVRVKPMHLDQTQGNKDPI</sequence>
<name>A0A067KTV6_JATCU</name>
<evidence type="ECO:0000256" key="5">
    <source>
        <dbReference type="SAM" id="MobiDB-lite"/>
    </source>
</evidence>
<keyword evidence="1" id="KW-0547">Nucleotide-binding</keyword>
<accession>A0A067KTV6</accession>
<dbReference type="InterPro" id="IPR027417">
    <property type="entry name" value="P-loop_NTPase"/>
</dbReference>
<dbReference type="InterPro" id="IPR041679">
    <property type="entry name" value="DNA2/NAM7-like_C"/>
</dbReference>
<keyword evidence="3" id="KW-0347">Helicase</keyword>
<gene>
    <name evidence="9" type="ORF">JCGZ_10467</name>
</gene>
<protein>
    <recommendedName>
        <fullName evidence="11">DNA2/NAM7 helicase-like C-terminal domain-containing protein</fullName>
    </recommendedName>
</protein>
<evidence type="ECO:0000259" key="8">
    <source>
        <dbReference type="Pfam" id="PF20073"/>
    </source>
</evidence>
<dbReference type="GO" id="GO:0005524">
    <property type="term" value="F:ATP binding"/>
    <property type="evidence" value="ECO:0007669"/>
    <property type="project" value="UniProtKB-KW"/>
</dbReference>
<organism evidence="9 10">
    <name type="scientific">Jatropha curcas</name>
    <name type="common">Barbados nut</name>
    <dbReference type="NCBI Taxonomy" id="180498"/>
    <lineage>
        <taxon>Eukaryota</taxon>
        <taxon>Viridiplantae</taxon>
        <taxon>Streptophyta</taxon>
        <taxon>Embryophyta</taxon>
        <taxon>Tracheophyta</taxon>
        <taxon>Spermatophyta</taxon>
        <taxon>Magnoliopsida</taxon>
        <taxon>eudicotyledons</taxon>
        <taxon>Gunneridae</taxon>
        <taxon>Pentapetalae</taxon>
        <taxon>rosids</taxon>
        <taxon>fabids</taxon>
        <taxon>Malpighiales</taxon>
        <taxon>Euphorbiaceae</taxon>
        <taxon>Crotonoideae</taxon>
        <taxon>Jatropheae</taxon>
        <taxon>Jatropha</taxon>
    </lineage>
</organism>
<reference evidence="9 10" key="1">
    <citation type="journal article" date="2014" name="PLoS ONE">
        <title>Global Analysis of Gene Expression Profiles in Physic Nut (Jatropha curcas L.) Seedlings Exposed to Salt Stress.</title>
        <authorList>
            <person name="Zhang L."/>
            <person name="Zhang C."/>
            <person name="Wu P."/>
            <person name="Chen Y."/>
            <person name="Li M."/>
            <person name="Jiang H."/>
            <person name="Wu G."/>
        </authorList>
    </citation>
    <scope>NUCLEOTIDE SEQUENCE [LARGE SCALE GENOMIC DNA]</scope>
    <source>
        <strain evidence="10">cv. GZQX0401</strain>
        <tissue evidence="9">Young leaves</tissue>
    </source>
</reference>
<evidence type="ECO:0008006" key="11">
    <source>
        <dbReference type="Google" id="ProtNLM"/>
    </source>
</evidence>
<dbReference type="EMBL" id="KK914479">
    <property type="protein sequence ID" value="KDP35695.1"/>
    <property type="molecule type" value="Genomic_DNA"/>
</dbReference>
<dbReference type="PANTHER" id="PTHR10887:SF522">
    <property type="entry name" value="P-LOOP CONTAINING NUCLEOSIDE TRIPHOSPHATE HYDROLASES SUPERFAMILY PROTEIN"/>
    <property type="match status" value="1"/>
</dbReference>
<dbReference type="InterPro" id="IPR045055">
    <property type="entry name" value="DNA2/NAM7-like"/>
</dbReference>
<keyword evidence="4" id="KW-0067">ATP-binding</keyword>
<evidence type="ECO:0000256" key="3">
    <source>
        <dbReference type="ARBA" id="ARBA00022806"/>
    </source>
</evidence>
<feature type="region of interest" description="Disordered" evidence="5">
    <location>
        <begin position="363"/>
        <end position="405"/>
    </location>
</feature>
<dbReference type="SUPFAM" id="SSF52540">
    <property type="entry name" value="P-loop containing nucleoside triphosphate hydrolases"/>
    <property type="match status" value="1"/>
</dbReference>
<feature type="domain" description="DUF6469" evidence="8">
    <location>
        <begin position="36"/>
        <end position="155"/>
    </location>
</feature>